<comment type="pathway">
    <text evidence="1">Protein modification; protein glycosylation.</text>
</comment>
<evidence type="ECO:0000313" key="11">
    <source>
        <dbReference type="Proteomes" id="UP000178176"/>
    </source>
</evidence>
<dbReference type="Pfam" id="PF13414">
    <property type="entry name" value="TPR_11"/>
    <property type="match status" value="1"/>
</dbReference>
<evidence type="ECO:0000313" key="10">
    <source>
        <dbReference type="EMBL" id="OGC92357.1"/>
    </source>
</evidence>
<feature type="domain" description="O-GlcNAc transferase C-terminal" evidence="9">
    <location>
        <begin position="351"/>
        <end position="528"/>
    </location>
</feature>
<feature type="domain" description="O-GlcNAc transferase C-terminal" evidence="9">
    <location>
        <begin position="119"/>
        <end position="336"/>
    </location>
</feature>
<dbReference type="GO" id="GO:0097363">
    <property type="term" value="F:protein O-acetylglucosaminyltransferase activity"/>
    <property type="evidence" value="ECO:0007669"/>
    <property type="project" value="UniProtKB-EC"/>
</dbReference>
<comment type="similarity">
    <text evidence="2">Belongs to the glycosyltransferase 41 family. O-GlcNAc transferase subfamily.</text>
</comment>
<evidence type="ECO:0000256" key="6">
    <source>
        <dbReference type="ARBA" id="ARBA00022737"/>
    </source>
</evidence>
<dbReference type="AlphaFoldDB" id="A0A1F4YEE8"/>
<feature type="repeat" description="TPR" evidence="8">
    <location>
        <begin position="72"/>
        <end position="105"/>
    </location>
</feature>
<keyword evidence="5" id="KW-0808">Transferase</keyword>
<dbReference type="SUPFAM" id="SSF48452">
    <property type="entry name" value="TPR-like"/>
    <property type="match status" value="1"/>
</dbReference>
<gene>
    <name evidence="10" type="ORF">A2876_02145</name>
</gene>
<evidence type="ECO:0000256" key="2">
    <source>
        <dbReference type="ARBA" id="ARBA00005386"/>
    </source>
</evidence>
<evidence type="ECO:0000256" key="7">
    <source>
        <dbReference type="ARBA" id="ARBA00022803"/>
    </source>
</evidence>
<evidence type="ECO:0000256" key="5">
    <source>
        <dbReference type="ARBA" id="ARBA00022679"/>
    </source>
</evidence>
<name>A0A1F4YEE8_9BACT</name>
<dbReference type="Gene3D" id="3.40.50.2000">
    <property type="entry name" value="Glycogen Phosphorylase B"/>
    <property type="match status" value="1"/>
</dbReference>
<dbReference type="SMART" id="SM00028">
    <property type="entry name" value="TPR"/>
    <property type="match status" value="3"/>
</dbReference>
<dbReference type="EMBL" id="MEXH01000016">
    <property type="protein sequence ID" value="OGC92357.1"/>
    <property type="molecule type" value="Genomic_DNA"/>
</dbReference>
<evidence type="ECO:0000256" key="3">
    <source>
        <dbReference type="ARBA" id="ARBA00011970"/>
    </source>
</evidence>
<dbReference type="Proteomes" id="UP000178176">
    <property type="component" value="Unassembled WGS sequence"/>
</dbReference>
<reference evidence="10 11" key="1">
    <citation type="journal article" date="2016" name="Nat. Commun.">
        <title>Thousands of microbial genomes shed light on interconnected biogeochemical processes in an aquifer system.</title>
        <authorList>
            <person name="Anantharaman K."/>
            <person name="Brown C.T."/>
            <person name="Hug L.A."/>
            <person name="Sharon I."/>
            <person name="Castelle C.J."/>
            <person name="Probst A.J."/>
            <person name="Thomas B.C."/>
            <person name="Singh A."/>
            <person name="Wilkins M.J."/>
            <person name="Karaoz U."/>
            <person name="Brodie E.L."/>
            <person name="Williams K.H."/>
            <person name="Hubbard S.S."/>
            <person name="Banfield J.F."/>
        </authorList>
    </citation>
    <scope>NUCLEOTIDE SEQUENCE [LARGE SCALE GENOMIC DNA]</scope>
</reference>
<dbReference type="InterPro" id="IPR029489">
    <property type="entry name" value="OGT/SEC/SPY_C"/>
</dbReference>
<dbReference type="Gene3D" id="3.40.50.11380">
    <property type="match status" value="1"/>
</dbReference>
<accession>A0A1F4YEE8</accession>
<dbReference type="Gene3D" id="1.25.40.10">
    <property type="entry name" value="Tetratricopeptide repeat domain"/>
    <property type="match status" value="1"/>
</dbReference>
<dbReference type="InterPro" id="IPR011990">
    <property type="entry name" value="TPR-like_helical_dom_sf"/>
</dbReference>
<evidence type="ECO:0000256" key="4">
    <source>
        <dbReference type="ARBA" id="ARBA00022676"/>
    </source>
</evidence>
<dbReference type="PROSITE" id="PS50005">
    <property type="entry name" value="TPR"/>
    <property type="match status" value="2"/>
</dbReference>
<dbReference type="Pfam" id="PF13844">
    <property type="entry name" value="Glyco_transf_41"/>
    <property type="match status" value="2"/>
</dbReference>
<evidence type="ECO:0000259" key="9">
    <source>
        <dbReference type="Pfam" id="PF13844"/>
    </source>
</evidence>
<dbReference type="PROSITE" id="PS50293">
    <property type="entry name" value="TPR_REGION"/>
    <property type="match status" value="1"/>
</dbReference>
<proteinExistence type="inferred from homology"/>
<protein>
    <recommendedName>
        <fullName evidence="3">protein O-GlcNAc transferase</fullName>
        <ecNumber evidence="3">2.4.1.255</ecNumber>
    </recommendedName>
</protein>
<dbReference type="PANTHER" id="PTHR44998">
    <property type="match status" value="1"/>
</dbReference>
<comment type="caution">
    <text evidence="10">The sequence shown here is derived from an EMBL/GenBank/DDBJ whole genome shotgun (WGS) entry which is preliminary data.</text>
</comment>
<organism evidence="10 11">
    <name type="scientific">Candidatus Amesbacteria bacterium RIFCSPHIGHO2_01_FULL_48_32b</name>
    <dbReference type="NCBI Taxonomy" id="1797253"/>
    <lineage>
        <taxon>Bacteria</taxon>
        <taxon>Candidatus Amesiibacteriota</taxon>
    </lineage>
</organism>
<keyword evidence="4" id="KW-0328">Glycosyltransferase</keyword>
<keyword evidence="6" id="KW-0677">Repeat</keyword>
<keyword evidence="7 8" id="KW-0802">TPR repeat</keyword>
<dbReference type="InterPro" id="IPR019734">
    <property type="entry name" value="TPR_rpt"/>
</dbReference>
<sequence>MTTIEEFEKLGSQLLDSGQIKAASEVYQKQTRAYPTNKFAFSNLGVTLSRLGKFTQAIEAYQQAIKLDSKSDFAYFNLGIAYARQDKYSEAIDQYLKAYAINSHNSQALAHLVNRLPFICDWTRPQLARQLDKITSQELALGKKPGEQPFMSVIRSADPQRNLQIARAYSQAALQQITPFICKKKPGKVITVGYASDGFRDFPTAYTITGLFRCHNRDKFRILAYSFSPDDQSQIRREIASLADEFIDLSPAADQAAAAKIYQDQVDILVDLKSHTSGGRLGIFARRPAPIQVNYLGFPGTSGASFIDYFIGDKIVNPPNENEYFTEEIIRLPHCYRPTENKFKIHKSKFTRSSLGLPEKGFIYSSFNGHYKITPEVFAVWMAALNRVPGSVLWLYVTNAAAIQNLIREAKKHRVNPSKIILAGRLSKADHLARISHADLALDTTPVNGHTTTVDCLWAGVPVITTLGTHFASRVSATVLSAAGLPQLVARDLKHYAKLAIDFGLQPSKLPRVSQKTPLFDTQAYTKRLEAAYLWMMH</sequence>
<evidence type="ECO:0000256" key="8">
    <source>
        <dbReference type="PROSITE-ProRule" id="PRU00339"/>
    </source>
</evidence>
<feature type="repeat" description="TPR" evidence="8">
    <location>
        <begin position="38"/>
        <end position="71"/>
    </location>
</feature>
<dbReference type="EC" id="2.4.1.255" evidence="3"/>
<dbReference type="PANTHER" id="PTHR44998:SF1">
    <property type="entry name" value="UDP-N-ACETYLGLUCOSAMINE--PEPTIDE N-ACETYLGLUCOSAMINYLTRANSFERASE 110 KDA SUBUNIT"/>
    <property type="match status" value="1"/>
</dbReference>
<evidence type="ECO:0000256" key="1">
    <source>
        <dbReference type="ARBA" id="ARBA00004922"/>
    </source>
</evidence>